<dbReference type="Proteomes" id="UP000310374">
    <property type="component" value="Unassembled WGS sequence"/>
</dbReference>
<feature type="compositionally biased region" description="Acidic residues" evidence="1">
    <location>
        <begin position="702"/>
        <end position="721"/>
    </location>
</feature>
<accession>A0AB74K6H9</accession>
<gene>
    <name evidence="2" type="ORF">D6D12_00782</name>
</gene>
<dbReference type="AlphaFoldDB" id="A0AB74K6H9"/>
<feature type="compositionally biased region" description="Pro residues" evidence="1">
    <location>
        <begin position="620"/>
        <end position="629"/>
    </location>
</feature>
<feature type="compositionally biased region" description="Basic residues" evidence="1">
    <location>
        <begin position="8"/>
        <end position="20"/>
    </location>
</feature>
<dbReference type="Gene3D" id="3.80.10.10">
    <property type="entry name" value="Ribonuclease Inhibitor"/>
    <property type="match status" value="1"/>
</dbReference>
<feature type="region of interest" description="Disordered" evidence="1">
    <location>
        <begin position="595"/>
        <end position="665"/>
    </location>
</feature>
<evidence type="ECO:0000313" key="3">
    <source>
        <dbReference type="Proteomes" id="UP000310374"/>
    </source>
</evidence>
<feature type="region of interest" description="Disordered" evidence="1">
    <location>
        <begin position="1"/>
        <end position="106"/>
    </location>
</feature>
<name>A0AB74K6H9_AURPU</name>
<evidence type="ECO:0008006" key="4">
    <source>
        <dbReference type="Google" id="ProtNLM"/>
    </source>
</evidence>
<organism evidence="2 3">
    <name type="scientific">Aureobasidium pullulans</name>
    <name type="common">Black yeast</name>
    <name type="synonym">Pullularia pullulans</name>
    <dbReference type="NCBI Taxonomy" id="5580"/>
    <lineage>
        <taxon>Eukaryota</taxon>
        <taxon>Fungi</taxon>
        <taxon>Dikarya</taxon>
        <taxon>Ascomycota</taxon>
        <taxon>Pezizomycotina</taxon>
        <taxon>Dothideomycetes</taxon>
        <taxon>Dothideomycetidae</taxon>
        <taxon>Dothideales</taxon>
        <taxon>Saccotheciaceae</taxon>
        <taxon>Aureobasidium</taxon>
    </lineage>
</organism>
<dbReference type="SUPFAM" id="SSF52047">
    <property type="entry name" value="RNI-like"/>
    <property type="match status" value="1"/>
</dbReference>
<feature type="compositionally biased region" description="Basic and acidic residues" evidence="1">
    <location>
        <begin position="40"/>
        <end position="53"/>
    </location>
</feature>
<dbReference type="EMBL" id="QZAT01000005">
    <property type="protein sequence ID" value="THX34498.1"/>
    <property type="molecule type" value="Genomic_DNA"/>
</dbReference>
<feature type="compositionally biased region" description="Acidic residues" evidence="1">
    <location>
        <begin position="25"/>
        <end position="39"/>
    </location>
</feature>
<feature type="compositionally biased region" description="Basic residues" evidence="1">
    <location>
        <begin position="72"/>
        <end position="92"/>
    </location>
</feature>
<evidence type="ECO:0000313" key="2">
    <source>
        <dbReference type="EMBL" id="THX34498.1"/>
    </source>
</evidence>
<dbReference type="InterPro" id="IPR032675">
    <property type="entry name" value="LRR_dom_sf"/>
</dbReference>
<proteinExistence type="predicted"/>
<feature type="region of interest" description="Disordered" evidence="1">
    <location>
        <begin position="697"/>
        <end position="721"/>
    </location>
</feature>
<reference evidence="2 3" key="1">
    <citation type="submission" date="2018-10" db="EMBL/GenBank/DDBJ databases">
        <title>Fifty Aureobasidium pullulans genomes reveal a recombining polyextremotolerant generalist.</title>
        <authorList>
            <person name="Gostincar C."/>
            <person name="Turk M."/>
            <person name="Zajc J."/>
            <person name="Gunde-Cimerman N."/>
        </authorList>
    </citation>
    <scope>NUCLEOTIDE SEQUENCE [LARGE SCALE GENOMIC DNA]</scope>
    <source>
        <strain evidence="2 3">EXF-10081</strain>
    </source>
</reference>
<protein>
    <recommendedName>
        <fullName evidence="4">F-box domain-containing protein</fullName>
    </recommendedName>
</protein>
<sequence>METDASKRRSVRQAITRKRSRYLDPDTDDDFDIAEGQDSAEEHLQSPEPEQKRQKTTKRRTSKPSPRETRSKAKKPTPKKSPLTRKAKHASKPTKLPAPAAPPVPSDGIIPKWQTLPYEILSQIFSYAFAAELEHETGGVASRRVNHPNTWIMKTARKVCRAFSEPALTAFYRAPNLLAARWLEDFSAIVKQPNDQHLYSYNMKVTSIEVSARNLESFARNTSLSFAETVSKLPRLSSLLITHQLDEPPYEYQGRLPRWKYPLNLFEALDSNKIHLECWRWNANLIEQQDGKAELQGYVQFSCTIGFVYLQPTRLTEYMAGVHQRPSFQSLRHLTVSHLPAIAAEALTPEEEAADVAFGKIFADLPKLETLSFESCDRLSLQMLLQLPSTLKTIKFINCMPLNSDMLSEFLVSHGHSIQELVLDHNPFLDLAFFTALRTTCPKLKSLRMDLYDHRENHFRHFGEPKYESLLLEDETPTWPSSLQTLELVHLQKWGANAAQNLFRSLVETADSLPDLRRLVLQAHINISWRDRAAFRDQWIERLRRVYQRYPQDPDPNLASLRAFRQWKERLADNAAKERSRTTSQVEVVVRKPSLVTQTSQASDDEPLAKRRSRRVIKPVSPPPLPTPPTEKRVVRGRCKQGRRDSDAISVASGDNAGDGEDWRNTPEKFIQGFCNVVDIRIDNQRPREEQFNETHFLDSEASGDEEWTEGAEVEAEDYAW</sequence>
<evidence type="ECO:0000256" key="1">
    <source>
        <dbReference type="SAM" id="MobiDB-lite"/>
    </source>
</evidence>
<comment type="caution">
    <text evidence="2">The sequence shown here is derived from an EMBL/GenBank/DDBJ whole genome shotgun (WGS) entry which is preliminary data.</text>
</comment>